<accession>A0A2W2B1Q7</accession>
<dbReference type="GO" id="GO:0046872">
    <property type="term" value="F:metal ion binding"/>
    <property type="evidence" value="ECO:0007669"/>
    <property type="project" value="UniProtKB-KW"/>
</dbReference>
<keyword evidence="5 8" id="KW-0862">Zinc</keyword>
<feature type="binding site" evidence="10">
    <location>
        <position position="28"/>
    </location>
    <ligand>
        <name>Zn(2+)</name>
        <dbReference type="ChEBI" id="CHEBI:29105"/>
    </ligand>
</feature>
<evidence type="ECO:0000256" key="7">
    <source>
        <dbReference type="ARBA" id="ARBA00048807"/>
    </source>
</evidence>
<dbReference type="OrthoDB" id="9804698at2"/>
<dbReference type="GO" id="GO:0008616">
    <property type="term" value="P:tRNA queuosine(34) biosynthetic process"/>
    <property type="evidence" value="ECO:0007669"/>
    <property type="project" value="UniProtKB-KW"/>
</dbReference>
<evidence type="ECO:0000256" key="1">
    <source>
        <dbReference type="ARBA" id="ARBA00005061"/>
    </source>
</evidence>
<keyword evidence="6 8" id="KW-0456">Lyase</keyword>
<reference evidence="11 12" key="1">
    <citation type="submission" date="2018-06" db="EMBL/GenBank/DDBJ databases">
        <title>Mucibacter soli gen. nov., sp. nov., a new member of the family Chitinophagaceae producing mucin.</title>
        <authorList>
            <person name="Kim M.-K."/>
            <person name="Park S."/>
            <person name="Kim T.-S."/>
            <person name="Joung Y."/>
            <person name="Han J.-H."/>
            <person name="Kim S.B."/>
        </authorList>
    </citation>
    <scope>NUCLEOTIDE SEQUENCE [LARGE SCALE GENOMIC DNA]</scope>
    <source>
        <strain evidence="11 12">R1-15</strain>
    </source>
</reference>
<dbReference type="UniPathway" id="UPA00391"/>
<comment type="similarity">
    <text evidence="2 8">Belongs to the PTPS family. QueD subfamily.</text>
</comment>
<evidence type="ECO:0000256" key="3">
    <source>
        <dbReference type="ARBA" id="ARBA00018141"/>
    </source>
</evidence>
<evidence type="ECO:0000256" key="8">
    <source>
        <dbReference type="PIRNR" id="PIRNR006113"/>
    </source>
</evidence>
<dbReference type="GO" id="GO:0070497">
    <property type="term" value="F:6-carboxytetrahydropterin synthase activity"/>
    <property type="evidence" value="ECO:0007669"/>
    <property type="project" value="UniProtKB-EC"/>
</dbReference>
<comment type="catalytic activity">
    <reaction evidence="7 8">
        <text>7,8-dihydroneopterin 3'-triphosphate + H2O = 6-carboxy-5,6,7,8-tetrahydropterin + triphosphate + acetaldehyde + 2 H(+)</text>
        <dbReference type="Rhea" id="RHEA:27966"/>
        <dbReference type="ChEBI" id="CHEBI:15343"/>
        <dbReference type="ChEBI" id="CHEBI:15377"/>
        <dbReference type="ChEBI" id="CHEBI:15378"/>
        <dbReference type="ChEBI" id="CHEBI:18036"/>
        <dbReference type="ChEBI" id="CHEBI:58462"/>
        <dbReference type="ChEBI" id="CHEBI:61032"/>
        <dbReference type="EC" id="4.1.2.50"/>
    </reaction>
</comment>
<keyword evidence="4 8" id="KW-0479">Metal-binding</keyword>
<feature type="binding site" evidence="10">
    <location>
        <position position="30"/>
    </location>
    <ligand>
        <name>Zn(2+)</name>
        <dbReference type="ChEBI" id="CHEBI:29105"/>
    </ligand>
</feature>
<evidence type="ECO:0000256" key="4">
    <source>
        <dbReference type="ARBA" id="ARBA00022723"/>
    </source>
</evidence>
<dbReference type="InterPro" id="IPR007115">
    <property type="entry name" value="6-PTP_synth/QueD"/>
</dbReference>
<proteinExistence type="inferred from homology"/>
<protein>
    <recommendedName>
        <fullName evidence="3 8">6-carboxy-5,6,7,8-tetrahydropterin synthase</fullName>
        <ecNumber evidence="8">4.-.-.-</ecNumber>
    </recommendedName>
</protein>
<evidence type="ECO:0000256" key="6">
    <source>
        <dbReference type="ARBA" id="ARBA00023239"/>
    </source>
</evidence>
<evidence type="ECO:0000256" key="5">
    <source>
        <dbReference type="ARBA" id="ARBA00022833"/>
    </source>
</evidence>
<dbReference type="InterPro" id="IPR038418">
    <property type="entry name" value="6-PTP_synth/QueD_sf"/>
</dbReference>
<keyword evidence="8" id="KW-0671">Queuosine biosynthesis</keyword>
<evidence type="ECO:0000256" key="2">
    <source>
        <dbReference type="ARBA" id="ARBA00008900"/>
    </source>
</evidence>
<dbReference type="Pfam" id="PF01242">
    <property type="entry name" value="PTPS"/>
    <property type="match status" value="1"/>
</dbReference>
<dbReference type="PANTHER" id="PTHR12589">
    <property type="entry name" value="PYRUVOYL TETRAHYDROBIOPTERIN SYNTHASE"/>
    <property type="match status" value="1"/>
</dbReference>
<comment type="caution">
    <text evidence="11">The sequence shown here is derived from an EMBL/GenBank/DDBJ whole genome shotgun (WGS) entry which is preliminary data.</text>
</comment>
<sequence>MLIYREITFDSAHFLPNVPEGHKCRHMHGHTYRLKVFIEGPLTKEGWVIDFKDMKEAMMPIIDVVDHKVLNDIPGLENPTCELLAVWLWDQLKPVLPGLKKVELNETPTSGAIYEGV</sequence>
<dbReference type="NCBIfam" id="TIGR03367">
    <property type="entry name" value="queuosine_QueD"/>
    <property type="match status" value="1"/>
</dbReference>
<organism evidence="11 12">
    <name type="scientific">Taibaiella soli</name>
    <dbReference type="NCBI Taxonomy" id="1649169"/>
    <lineage>
        <taxon>Bacteria</taxon>
        <taxon>Pseudomonadati</taxon>
        <taxon>Bacteroidota</taxon>
        <taxon>Chitinophagia</taxon>
        <taxon>Chitinophagales</taxon>
        <taxon>Chitinophagaceae</taxon>
        <taxon>Taibaiella</taxon>
    </lineage>
</organism>
<keyword evidence="12" id="KW-1185">Reference proteome</keyword>
<evidence type="ECO:0000256" key="10">
    <source>
        <dbReference type="PIRSR" id="PIRSR006113-2"/>
    </source>
</evidence>
<feature type="active site" description="Proton acceptor" evidence="9">
    <location>
        <position position="24"/>
    </location>
</feature>
<evidence type="ECO:0000313" key="11">
    <source>
        <dbReference type="EMBL" id="PZF74194.1"/>
    </source>
</evidence>
<feature type="binding site" evidence="10">
    <location>
        <position position="13"/>
    </location>
    <ligand>
        <name>Zn(2+)</name>
        <dbReference type="ChEBI" id="CHEBI:29105"/>
    </ligand>
</feature>
<dbReference type="Proteomes" id="UP000248745">
    <property type="component" value="Unassembled WGS sequence"/>
</dbReference>
<gene>
    <name evidence="11" type="primary">queD</name>
    <name evidence="11" type="ORF">DN068_04030</name>
</gene>
<comment type="pathway">
    <text evidence="1 8">Purine metabolism; 7-cyano-7-deazaguanine biosynthesis.</text>
</comment>
<dbReference type="EMBL" id="QKTW01000006">
    <property type="protein sequence ID" value="PZF74194.1"/>
    <property type="molecule type" value="Genomic_DNA"/>
</dbReference>
<name>A0A2W2B1Q7_9BACT</name>
<dbReference type="Gene3D" id="3.30.479.10">
    <property type="entry name" value="6-pyruvoyl tetrahydropterin synthase/QueD"/>
    <property type="match status" value="1"/>
</dbReference>
<dbReference type="EC" id="4.-.-.-" evidence="8"/>
<comment type="cofactor">
    <cofactor evidence="8 10">
        <name>Zn(2+)</name>
        <dbReference type="ChEBI" id="CHEBI:29105"/>
    </cofactor>
    <text evidence="8 10">Binds 1 zinc ion per subunit.</text>
</comment>
<feature type="active site" description="Charge relay system" evidence="9">
    <location>
        <position position="106"/>
    </location>
</feature>
<feature type="active site" description="Charge relay system" evidence="9">
    <location>
        <position position="67"/>
    </location>
</feature>
<dbReference type="RefSeq" id="WP_110997610.1">
    <property type="nucleotide sequence ID" value="NZ_QKTW01000006.1"/>
</dbReference>
<dbReference type="AlphaFoldDB" id="A0A2W2B1Q7"/>
<dbReference type="SUPFAM" id="SSF55620">
    <property type="entry name" value="Tetrahydrobiopterin biosynthesis enzymes-like"/>
    <property type="match status" value="1"/>
</dbReference>
<evidence type="ECO:0000256" key="9">
    <source>
        <dbReference type="PIRSR" id="PIRSR006113-1"/>
    </source>
</evidence>
<evidence type="ECO:0000313" key="12">
    <source>
        <dbReference type="Proteomes" id="UP000248745"/>
    </source>
</evidence>
<dbReference type="PANTHER" id="PTHR12589:SF7">
    <property type="entry name" value="6-PYRUVOYL TETRAHYDROBIOPTERIN SYNTHASE"/>
    <property type="match status" value="1"/>
</dbReference>
<dbReference type="PIRSF" id="PIRSF006113">
    <property type="entry name" value="PTP_synth"/>
    <property type="match status" value="1"/>
</dbReference>